<comment type="caution">
    <text evidence="1">The sequence shown here is derived from an EMBL/GenBank/DDBJ whole genome shotgun (WGS) entry which is preliminary data.</text>
</comment>
<evidence type="ECO:0000313" key="1">
    <source>
        <dbReference type="EMBL" id="KAJ9094010.1"/>
    </source>
</evidence>
<accession>A0ACC2V4L0</accession>
<dbReference type="Proteomes" id="UP001230649">
    <property type="component" value="Unassembled WGS sequence"/>
</dbReference>
<reference evidence="1" key="1">
    <citation type="submission" date="2023-04" db="EMBL/GenBank/DDBJ databases">
        <title>Draft Genome sequencing of Naganishia species isolated from polar environments using Oxford Nanopore Technology.</title>
        <authorList>
            <person name="Leo P."/>
            <person name="Venkateswaran K."/>
        </authorList>
    </citation>
    <scope>NUCLEOTIDE SEQUENCE</scope>
    <source>
        <strain evidence="1">MNA-CCFEE 5262</strain>
    </source>
</reference>
<protein>
    <submittedName>
        <fullName evidence="1">Uncharacterized protein</fullName>
    </submittedName>
</protein>
<organism evidence="1 2">
    <name type="scientific">Naganishia adeliensis</name>
    <dbReference type="NCBI Taxonomy" id="92952"/>
    <lineage>
        <taxon>Eukaryota</taxon>
        <taxon>Fungi</taxon>
        <taxon>Dikarya</taxon>
        <taxon>Basidiomycota</taxon>
        <taxon>Agaricomycotina</taxon>
        <taxon>Tremellomycetes</taxon>
        <taxon>Filobasidiales</taxon>
        <taxon>Filobasidiaceae</taxon>
        <taxon>Naganishia</taxon>
    </lineage>
</organism>
<sequence>MGRGKKAAQKATDPRARQAGPSPDRGQTIPENVTAAHTDRVGEESSHPAVRRKKRSKAPKFDVAREVYKSHNLVWRAGDASTKTASGNKRKREGSGEVSNEPESPEYLPIVESKLVPPHLRHPFRSYPSTTTFDTSQAIKSEPVTEKGPTEDYLKLVAGVPNAYWKSGIDSNGKRDSQRRKLLVLDLNGALVVRSARTEAYVPLTQRKVFARPFLNCFLDYLLSAFGPKKTKKTATEPQRMRPYEVFIWSSAQPKSIEEMISAAFVGWGRSVRSNPIIREQMADQIRSAPVPEKRIGRVLGVWSRAEMGLTSEQYFAKSATLKDLDKLYRHFQRGDTTITPNPRFYHPDPVFRPDPTNTLLIDDSTDKASLQPYNHLPILDFDLKMLQNAADAVDADNEQHGLRKKMKPADVLRLVFGPSASDFYHRHVARDVAPPEESEEKRVDGILLAIIGILSELADVESIPAWIAAGGLQPDIGHTFTEEIASRGWEHIVASDAIQHPLTPQHQLDGKKSKKRRMQDDAAGQQSVSVESATDDGSIPPAVPAFRQHILQYTSRSSEPRHSAYPSIPSRLSALVQLASTCLVLGS</sequence>
<evidence type="ECO:0000313" key="2">
    <source>
        <dbReference type="Proteomes" id="UP001230649"/>
    </source>
</evidence>
<dbReference type="EMBL" id="JASBWS010000144">
    <property type="protein sequence ID" value="KAJ9094010.1"/>
    <property type="molecule type" value="Genomic_DNA"/>
</dbReference>
<name>A0ACC2V4L0_9TREE</name>
<proteinExistence type="predicted"/>
<keyword evidence="2" id="KW-1185">Reference proteome</keyword>
<gene>
    <name evidence="1" type="ORF">QFC20_006990</name>
</gene>